<evidence type="ECO:0000256" key="4">
    <source>
        <dbReference type="ARBA" id="ARBA00022741"/>
    </source>
</evidence>
<feature type="transmembrane region" description="Helical" evidence="9">
    <location>
        <begin position="21"/>
        <end position="47"/>
    </location>
</feature>
<dbReference type="InterPro" id="IPR039421">
    <property type="entry name" value="Type_1_exporter"/>
</dbReference>
<evidence type="ECO:0000256" key="5">
    <source>
        <dbReference type="ARBA" id="ARBA00022840"/>
    </source>
</evidence>
<keyword evidence="3 9" id="KW-0812">Transmembrane</keyword>
<dbReference type="Proteomes" id="UP000298781">
    <property type="component" value="Chromosome"/>
</dbReference>
<dbReference type="PROSITE" id="PS50893">
    <property type="entry name" value="ABC_TRANSPORTER_2"/>
    <property type="match status" value="1"/>
</dbReference>
<keyword evidence="7 9" id="KW-0472">Membrane</keyword>
<dbReference type="SUPFAM" id="SSF52540">
    <property type="entry name" value="P-loop containing nucleoside triphosphate hydrolases"/>
    <property type="match status" value="1"/>
</dbReference>
<protein>
    <submittedName>
        <fullName evidence="12">Type I secretion system permease/ATPase</fullName>
    </submittedName>
</protein>
<evidence type="ECO:0000256" key="1">
    <source>
        <dbReference type="ARBA" id="ARBA00004651"/>
    </source>
</evidence>
<dbReference type="AlphaFoldDB" id="A0A4D7AZC2"/>
<dbReference type="GO" id="GO:0140359">
    <property type="term" value="F:ABC-type transporter activity"/>
    <property type="evidence" value="ECO:0007669"/>
    <property type="project" value="InterPro"/>
</dbReference>
<dbReference type="NCBIfam" id="TIGR01842">
    <property type="entry name" value="type_I_sec_PrtD"/>
    <property type="match status" value="1"/>
</dbReference>
<dbReference type="SUPFAM" id="SSF90123">
    <property type="entry name" value="ABC transporter transmembrane region"/>
    <property type="match status" value="1"/>
</dbReference>
<comment type="similarity">
    <text evidence="2">Belongs to the ABC transporter superfamily.</text>
</comment>
<keyword evidence="4" id="KW-0547">Nucleotide-binding</keyword>
<gene>
    <name evidence="12" type="ORF">E8M01_06905</name>
</gene>
<dbReference type="InterPro" id="IPR011527">
    <property type="entry name" value="ABC1_TM_dom"/>
</dbReference>
<sequence length="590" mass="62933">MSDAGASTDLFVRSIKRSRQALLAMALFSGAINILTLTGSLFMLQVYDRVLPSRSIPTLAALVLIVALLYGFQVVLEAIRSRMVGRIGRLLDEDLSAAAFRSVVALPSRTGPGQDRVDSIRDLDHVRQFVGSQGPAAFFDLPWVPLYVAICFLFHPWLGWLTVAGAAIVLGLTLWGEFRTRAAILQSAQTSQRRQAAVDSGRRNAEVLATMNLTRQMEQRFAKTNLEFLDAQQTGVDRSAGISALVRGTRMLLQSLVLALAAFLAVRQEISAGTIIAASILSSRALAPIDLAASQWRLFLGARQAVARLRHALVPARTPEPVTRLPTPKDQLLVDAGFVAPPGANLPIVTNVAFTVTAGDGLGIVGPSGSGKTTLARAITGVWPLARGEVTLDGAPLGQYTAEDRGAAIGYLPQDVDLFDGTIAENIARFDPERTDDAIVAAAQLANVHDLILRLPQGYDTRIGDGELKLSAGQRQRIGLARALYRDPFVVVLDEPYSNLDGEGDAALNAALLAVRARGGIFVLIAHRRSAIGAVNKLVAIRDGRQIAFGPRDEVLAKIAAMQLGAPATQATPVAPARQNPQDVKVVGDG</sequence>
<name>A0A4D7AZC2_9HYPH</name>
<feature type="domain" description="ABC transmembrane type-1" evidence="11">
    <location>
        <begin position="23"/>
        <end position="301"/>
    </location>
</feature>
<evidence type="ECO:0000256" key="7">
    <source>
        <dbReference type="ARBA" id="ARBA00023136"/>
    </source>
</evidence>
<dbReference type="Pfam" id="PF00005">
    <property type="entry name" value="ABC_tran"/>
    <property type="match status" value="1"/>
</dbReference>
<feature type="transmembrane region" description="Helical" evidence="9">
    <location>
        <begin position="161"/>
        <end position="178"/>
    </location>
</feature>
<evidence type="ECO:0000256" key="6">
    <source>
        <dbReference type="ARBA" id="ARBA00022989"/>
    </source>
</evidence>
<dbReference type="Pfam" id="PF00664">
    <property type="entry name" value="ABC_membrane"/>
    <property type="match status" value="1"/>
</dbReference>
<dbReference type="GO" id="GO:0030256">
    <property type="term" value="C:type I protein secretion system complex"/>
    <property type="evidence" value="ECO:0007669"/>
    <property type="project" value="InterPro"/>
</dbReference>
<dbReference type="InterPro" id="IPR027417">
    <property type="entry name" value="P-loop_NTPase"/>
</dbReference>
<dbReference type="PROSITE" id="PS50929">
    <property type="entry name" value="ABC_TM1F"/>
    <property type="match status" value="1"/>
</dbReference>
<dbReference type="GO" id="GO:0034040">
    <property type="term" value="F:ATPase-coupled lipid transmembrane transporter activity"/>
    <property type="evidence" value="ECO:0007669"/>
    <property type="project" value="TreeGrafter"/>
</dbReference>
<dbReference type="PANTHER" id="PTHR24221">
    <property type="entry name" value="ATP-BINDING CASSETTE SUB-FAMILY B"/>
    <property type="match status" value="1"/>
</dbReference>
<dbReference type="InterPro" id="IPR003593">
    <property type="entry name" value="AAA+_ATPase"/>
</dbReference>
<dbReference type="InterPro" id="IPR036640">
    <property type="entry name" value="ABC1_TM_sf"/>
</dbReference>
<reference evidence="12 13" key="1">
    <citation type="submission" date="2019-04" db="EMBL/GenBank/DDBJ databases">
        <title>Phreatobacter aquaticus sp. nov.</title>
        <authorList>
            <person name="Choi A."/>
        </authorList>
    </citation>
    <scope>NUCLEOTIDE SEQUENCE [LARGE SCALE GENOMIC DNA]</scope>
    <source>
        <strain evidence="12 13">KCTC 52518</strain>
    </source>
</reference>
<dbReference type="InterPro" id="IPR017871">
    <property type="entry name" value="ABC_transporter-like_CS"/>
</dbReference>
<dbReference type="InterPro" id="IPR003439">
    <property type="entry name" value="ABC_transporter-like_ATP-bd"/>
</dbReference>
<evidence type="ECO:0000256" key="3">
    <source>
        <dbReference type="ARBA" id="ARBA00022692"/>
    </source>
</evidence>
<keyword evidence="6 9" id="KW-1133">Transmembrane helix</keyword>
<dbReference type="RefSeq" id="WP_136959454.1">
    <property type="nucleotide sequence ID" value="NZ_CP039690.1"/>
</dbReference>
<dbReference type="GO" id="GO:0005886">
    <property type="term" value="C:plasma membrane"/>
    <property type="evidence" value="ECO:0007669"/>
    <property type="project" value="UniProtKB-SubCell"/>
</dbReference>
<evidence type="ECO:0000313" key="12">
    <source>
        <dbReference type="EMBL" id="QCI63998.1"/>
    </source>
</evidence>
<dbReference type="PROSITE" id="PS00211">
    <property type="entry name" value="ABC_TRANSPORTER_1"/>
    <property type="match status" value="1"/>
</dbReference>
<evidence type="ECO:0000256" key="2">
    <source>
        <dbReference type="ARBA" id="ARBA00005417"/>
    </source>
</evidence>
<keyword evidence="5" id="KW-0067">ATP-binding</keyword>
<comment type="subcellular location">
    <subcellularLocation>
        <location evidence="1">Cell membrane</location>
        <topology evidence="1">Multi-pass membrane protein</topology>
    </subcellularLocation>
</comment>
<feature type="domain" description="ABC transporter" evidence="10">
    <location>
        <begin position="331"/>
        <end position="568"/>
    </location>
</feature>
<feature type="region of interest" description="Disordered" evidence="8">
    <location>
        <begin position="570"/>
        <end position="590"/>
    </location>
</feature>
<dbReference type="GO" id="GO:0005524">
    <property type="term" value="F:ATP binding"/>
    <property type="evidence" value="ECO:0007669"/>
    <property type="project" value="UniProtKB-KW"/>
</dbReference>
<dbReference type="Gene3D" id="3.40.50.300">
    <property type="entry name" value="P-loop containing nucleotide triphosphate hydrolases"/>
    <property type="match status" value="1"/>
</dbReference>
<keyword evidence="13" id="KW-1185">Reference proteome</keyword>
<evidence type="ECO:0000256" key="8">
    <source>
        <dbReference type="SAM" id="MobiDB-lite"/>
    </source>
</evidence>
<dbReference type="KEGG" id="pstg:E8M01_06905"/>
<feature type="transmembrane region" description="Helical" evidence="9">
    <location>
        <begin position="59"/>
        <end position="79"/>
    </location>
</feature>
<dbReference type="OrthoDB" id="9808328at2"/>
<accession>A0A4D7AZC2</accession>
<dbReference type="PANTHER" id="PTHR24221:SF248">
    <property type="entry name" value="ABC TRANSPORTER TRANSMEMBRANE REGION"/>
    <property type="match status" value="1"/>
</dbReference>
<evidence type="ECO:0000259" key="10">
    <source>
        <dbReference type="PROSITE" id="PS50893"/>
    </source>
</evidence>
<dbReference type="EMBL" id="CP039690">
    <property type="protein sequence ID" value="QCI63998.1"/>
    <property type="molecule type" value="Genomic_DNA"/>
</dbReference>
<dbReference type="SMART" id="SM00382">
    <property type="entry name" value="AAA"/>
    <property type="match status" value="1"/>
</dbReference>
<proteinExistence type="inferred from homology"/>
<organism evidence="12 13">
    <name type="scientific">Phreatobacter stygius</name>
    <dbReference type="NCBI Taxonomy" id="1940610"/>
    <lineage>
        <taxon>Bacteria</taxon>
        <taxon>Pseudomonadati</taxon>
        <taxon>Pseudomonadota</taxon>
        <taxon>Alphaproteobacteria</taxon>
        <taxon>Hyphomicrobiales</taxon>
        <taxon>Phreatobacteraceae</taxon>
        <taxon>Phreatobacter</taxon>
    </lineage>
</organism>
<dbReference type="GO" id="GO:0030253">
    <property type="term" value="P:protein secretion by the type I secretion system"/>
    <property type="evidence" value="ECO:0007669"/>
    <property type="project" value="InterPro"/>
</dbReference>
<dbReference type="Gene3D" id="1.20.1560.10">
    <property type="entry name" value="ABC transporter type 1, transmembrane domain"/>
    <property type="match status" value="1"/>
</dbReference>
<dbReference type="GO" id="GO:0016887">
    <property type="term" value="F:ATP hydrolysis activity"/>
    <property type="evidence" value="ECO:0007669"/>
    <property type="project" value="InterPro"/>
</dbReference>
<evidence type="ECO:0000313" key="13">
    <source>
        <dbReference type="Proteomes" id="UP000298781"/>
    </source>
</evidence>
<evidence type="ECO:0000256" key="9">
    <source>
        <dbReference type="SAM" id="Phobius"/>
    </source>
</evidence>
<evidence type="ECO:0000259" key="11">
    <source>
        <dbReference type="PROSITE" id="PS50929"/>
    </source>
</evidence>
<dbReference type="InterPro" id="IPR010128">
    <property type="entry name" value="ATPase_T1SS_PrtD-like"/>
</dbReference>